<dbReference type="PANTHER" id="PTHR13347:SF1">
    <property type="entry name" value="HEAT REPEAT-CONTAINING PROTEIN 3"/>
    <property type="match status" value="1"/>
</dbReference>
<gene>
    <name evidence="4" type="ORF">CALCODRAFT_140002</name>
</gene>
<evidence type="ECO:0000259" key="3">
    <source>
        <dbReference type="Pfam" id="PF25567"/>
    </source>
</evidence>
<proteinExistence type="inferred from homology"/>
<dbReference type="Gene3D" id="1.25.10.10">
    <property type="entry name" value="Leucine-rich Repeat Variant"/>
    <property type="match status" value="1"/>
</dbReference>
<accession>A0A165K4D1</accession>
<dbReference type="InterPro" id="IPR057990">
    <property type="entry name" value="TPR_SYO1"/>
</dbReference>
<dbReference type="STRING" id="1353952.A0A165K4D1"/>
<dbReference type="EMBL" id="KV423915">
    <property type="protein sequence ID" value="KZT62660.1"/>
    <property type="molecule type" value="Genomic_DNA"/>
</dbReference>
<feature type="domain" description="SYO1-like TPR repeats" evidence="3">
    <location>
        <begin position="466"/>
        <end position="694"/>
    </location>
</feature>
<dbReference type="GO" id="GO:0042273">
    <property type="term" value="P:ribosomal large subunit biogenesis"/>
    <property type="evidence" value="ECO:0007669"/>
    <property type="project" value="TreeGrafter"/>
</dbReference>
<dbReference type="AlphaFoldDB" id="A0A165K4D1"/>
<dbReference type="GO" id="GO:0006606">
    <property type="term" value="P:protein import into nucleus"/>
    <property type="evidence" value="ECO:0007669"/>
    <property type="project" value="TreeGrafter"/>
</dbReference>
<feature type="compositionally biased region" description="Basic residues" evidence="2">
    <location>
        <begin position="1"/>
        <end position="18"/>
    </location>
</feature>
<dbReference type="PANTHER" id="PTHR13347">
    <property type="entry name" value="HEAT REPEAT-CONTAINING PROTEIN 3"/>
    <property type="match status" value="1"/>
</dbReference>
<feature type="compositionally biased region" description="Polar residues" evidence="2">
    <location>
        <begin position="253"/>
        <end position="263"/>
    </location>
</feature>
<protein>
    <submittedName>
        <fullName evidence="4">ARM repeat-containing protein</fullName>
    </submittedName>
</protein>
<feature type="region of interest" description="Disordered" evidence="2">
    <location>
        <begin position="336"/>
        <end position="363"/>
    </location>
</feature>
<feature type="region of interest" description="Disordered" evidence="2">
    <location>
        <begin position="1"/>
        <end position="26"/>
    </location>
</feature>
<dbReference type="InterPro" id="IPR052616">
    <property type="entry name" value="SYO1-like"/>
</dbReference>
<dbReference type="OrthoDB" id="288703at2759"/>
<feature type="compositionally biased region" description="Basic and acidic residues" evidence="2">
    <location>
        <begin position="264"/>
        <end position="277"/>
    </location>
</feature>
<evidence type="ECO:0000256" key="1">
    <source>
        <dbReference type="ARBA" id="ARBA00049983"/>
    </source>
</evidence>
<dbReference type="SUPFAM" id="SSF48371">
    <property type="entry name" value="ARM repeat"/>
    <property type="match status" value="1"/>
</dbReference>
<dbReference type="InterPro" id="IPR016024">
    <property type="entry name" value="ARM-type_fold"/>
</dbReference>
<feature type="region of interest" description="Disordered" evidence="2">
    <location>
        <begin position="252"/>
        <end position="277"/>
    </location>
</feature>
<evidence type="ECO:0000313" key="4">
    <source>
        <dbReference type="EMBL" id="KZT62660.1"/>
    </source>
</evidence>
<dbReference type="CDD" id="cd13394">
    <property type="entry name" value="Syo1_like"/>
    <property type="match status" value="1"/>
</dbReference>
<name>A0A165K4D1_9BASI</name>
<dbReference type="Proteomes" id="UP000076842">
    <property type="component" value="Unassembled WGS sequence"/>
</dbReference>
<evidence type="ECO:0000256" key="2">
    <source>
        <dbReference type="SAM" id="MobiDB-lite"/>
    </source>
</evidence>
<sequence>MGKSQKKRVGKTGRRHNPVRVPDDHLGHGLAAAESAAPAERAAQVLPVMQKLSAPDAGDRTWACSAISNLISNDPGTRRLLQGKNVVGQLITRLSDSAEEVVVEASGALRNLCIDGGVELGREMYNKNVLSPLRTCVQKISATLDRILSNTPVEPAEIPARKLIYPFAENVLTLFWCLSETSQKALTAINALDLAPFLLAFLLNREQIPLPTVVAAAQCLYVLTDDNPPFLEAVRSSGEWVAALMDAARTGSVLPNGTTNGTPKKSDKGKAKEKDDPERLTELRVLACGILRNISPLPSLLPAAAVDIDAQIVLPTILPLLSLSLPATATRALELQGKAQTKPLPKKGQPPGTDHQSEEERELDAVERRCRTLLMALEVLAGVCAVLPDEVVLRPDGEGEEEGGMDEDMDEDMVADAADDTEEEDGEDRTPVLEATLPLPSVLQTILALPAQLLPLIPATPISYLSPSPVPPITSALAQIHLRALEALSNLLLGAAAFGAPVPRETRDEVWRVVWGIVGSGAEEAPKVNGVDGAATNGTLLVDPSKAAETKIPEEVREAAVGVLWACLESGGASASAVEVQDDTALKLMQICASSADEDTRARCVGSLARLGQRTDPKHREENRAIASFLFGPFTPPFTSQSAPLTLAHMHGVIDMFSDETSPNDGVFAEGGYLQVMEQARHWLGREVRRWKGRERDEGRGMVGEWGRFVLWRKSLPALGEGAGGEGEDAMME</sequence>
<dbReference type="InterPro" id="IPR011989">
    <property type="entry name" value="ARM-like"/>
</dbReference>
<organism evidence="4 5">
    <name type="scientific">Calocera cornea HHB12733</name>
    <dbReference type="NCBI Taxonomy" id="1353952"/>
    <lineage>
        <taxon>Eukaryota</taxon>
        <taxon>Fungi</taxon>
        <taxon>Dikarya</taxon>
        <taxon>Basidiomycota</taxon>
        <taxon>Agaricomycotina</taxon>
        <taxon>Dacrymycetes</taxon>
        <taxon>Dacrymycetales</taxon>
        <taxon>Dacrymycetaceae</taxon>
        <taxon>Calocera</taxon>
    </lineage>
</organism>
<reference evidence="4 5" key="1">
    <citation type="journal article" date="2016" name="Mol. Biol. Evol.">
        <title>Comparative Genomics of Early-Diverging Mushroom-Forming Fungi Provides Insights into the Origins of Lignocellulose Decay Capabilities.</title>
        <authorList>
            <person name="Nagy L.G."/>
            <person name="Riley R."/>
            <person name="Tritt A."/>
            <person name="Adam C."/>
            <person name="Daum C."/>
            <person name="Floudas D."/>
            <person name="Sun H."/>
            <person name="Yadav J.S."/>
            <person name="Pangilinan J."/>
            <person name="Larsson K.H."/>
            <person name="Matsuura K."/>
            <person name="Barry K."/>
            <person name="Labutti K."/>
            <person name="Kuo R."/>
            <person name="Ohm R.A."/>
            <person name="Bhattacharya S.S."/>
            <person name="Shirouzu T."/>
            <person name="Yoshinaga Y."/>
            <person name="Martin F.M."/>
            <person name="Grigoriev I.V."/>
            <person name="Hibbett D.S."/>
        </authorList>
    </citation>
    <scope>NUCLEOTIDE SEQUENCE [LARGE SCALE GENOMIC DNA]</scope>
    <source>
        <strain evidence="4 5">HHB12733</strain>
    </source>
</reference>
<comment type="similarity">
    <text evidence="1">Belongs to the nuclear import and ribosome assembly adapter family.</text>
</comment>
<keyword evidence="5" id="KW-1185">Reference proteome</keyword>
<evidence type="ECO:0000313" key="5">
    <source>
        <dbReference type="Proteomes" id="UP000076842"/>
    </source>
</evidence>
<dbReference type="InParanoid" id="A0A165K4D1"/>
<dbReference type="GO" id="GO:0051082">
    <property type="term" value="F:unfolded protein binding"/>
    <property type="evidence" value="ECO:0007669"/>
    <property type="project" value="TreeGrafter"/>
</dbReference>
<dbReference type="Pfam" id="PF25567">
    <property type="entry name" value="TPR_SYO1"/>
    <property type="match status" value="1"/>
</dbReference>